<evidence type="ECO:0000313" key="2">
    <source>
        <dbReference type="Proteomes" id="UP000248925"/>
    </source>
</evidence>
<name>A0A2W4CCB2_9HYPH</name>
<reference evidence="1 2" key="1">
    <citation type="journal article" date="2018" name="Sci. Rep.">
        <title>Rhizobium tumorigenes sp. nov., a novel plant tumorigenic bacterium isolated from cane gall tumors on thornless blackberry.</title>
        <authorList>
            <person name="Kuzmanovi N."/>
            <person name="Smalla K."/>
            <person name="Gronow S."/>
            <person name="PuBawska J."/>
        </authorList>
    </citation>
    <scope>NUCLEOTIDE SEQUENCE [LARGE SCALE GENOMIC DNA]</scope>
    <source>
        <strain evidence="1 2">CCBAU 85046</strain>
    </source>
</reference>
<keyword evidence="2" id="KW-1185">Reference proteome</keyword>
<proteinExistence type="predicted"/>
<accession>A0A2W4CCB2</accession>
<organism evidence="1 2">
    <name type="scientific">Rhizobium tubonense</name>
    <dbReference type="NCBI Taxonomy" id="484088"/>
    <lineage>
        <taxon>Bacteria</taxon>
        <taxon>Pseudomonadati</taxon>
        <taxon>Pseudomonadota</taxon>
        <taxon>Alphaproteobacteria</taxon>
        <taxon>Hyphomicrobiales</taxon>
        <taxon>Rhizobiaceae</taxon>
        <taxon>Rhizobium/Agrobacterium group</taxon>
        <taxon>Rhizobium</taxon>
    </lineage>
</organism>
<comment type="caution">
    <text evidence="1">The sequence shown here is derived from an EMBL/GenBank/DDBJ whole genome shotgun (WGS) entry which is preliminary data.</text>
</comment>
<dbReference type="RefSeq" id="WP_111162591.1">
    <property type="nucleotide sequence ID" value="NZ_PCDP01000050.1"/>
</dbReference>
<dbReference type="Proteomes" id="UP000248925">
    <property type="component" value="Unassembled WGS sequence"/>
</dbReference>
<gene>
    <name evidence="1" type="ORF">CPY51_23065</name>
</gene>
<evidence type="ECO:0000313" key="1">
    <source>
        <dbReference type="EMBL" id="PZM10451.1"/>
    </source>
</evidence>
<protein>
    <submittedName>
        <fullName evidence="1">Uncharacterized protein</fullName>
    </submittedName>
</protein>
<sequence>MRLAVFTRNHASSARLLINPSQVLAVISLGNTTNIHVAVPSQAGHPFVYVVPESLQAVGHELNLAMAD</sequence>
<dbReference type="AlphaFoldDB" id="A0A2W4CCB2"/>
<dbReference type="EMBL" id="PCDP01000050">
    <property type="protein sequence ID" value="PZM10451.1"/>
    <property type="molecule type" value="Genomic_DNA"/>
</dbReference>